<feature type="transmembrane region" description="Helical" evidence="12">
    <location>
        <begin position="66"/>
        <end position="89"/>
    </location>
</feature>
<keyword evidence="8" id="KW-0862">Zinc</keyword>
<keyword evidence="4 14" id="KW-0645">Protease</keyword>
<feature type="transmembrane region" description="Helical" evidence="12">
    <location>
        <begin position="166"/>
        <end position="183"/>
    </location>
</feature>
<evidence type="ECO:0000256" key="9">
    <source>
        <dbReference type="ARBA" id="ARBA00022989"/>
    </source>
</evidence>
<sequence length="274" mass="31011">MLLLSVVTGYLTEMLILFGIVLIHELGHAAAAKSLGWRIREIQLLPFGGVAETEELGTVPAWEEMVVAIAGPLQNAVMIVIALLIEWTGLWPSVWWSYFIEANLIIACFNLLPVLPLDGGKIVQCLMSYWMPYHRAILYCTWLSFTVSALTTIAALLHIGTQGIKLNLLVIGLFLLYSNWYAYRGIPYHFVRFLMSRELRSGSLLLRGALAQPIVVNGRRRVADILRLFVRDKYHLIYVIDESGRIHAVLPEQRLLHTYFIDKKPGCAVSELFM</sequence>
<accession>A0A4Q9DZK0</accession>
<reference evidence="14 15" key="1">
    <citation type="submission" date="2019-02" db="EMBL/GenBank/DDBJ databases">
        <title>Paenibacillus sp. nov., isolated from surface-sterilized tissue of Thalictrum simplex L.</title>
        <authorList>
            <person name="Tuo L."/>
        </authorList>
    </citation>
    <scope>NUCLEOTIDE SEQUENCE [LARGE SCALE GENOMIC DNA]</scope>
    <source>
        <strain evidence="14 15">N2SHLJ1</strain>
    </source>
</reference>
<evidence type="ECO:0000259" key="13">
    <source>
        <dbReference type="Pfam" id="PF02163"/>
    </source>
</evidence>
<evidence type="ECO:0000313" key="15">
    <source>
        <dbReference type="Proteomes" id="UP000293142"/>
    </source>
</evidence>
<comment type="similarity">
    <text evidence="3">Belongs to the peptidase M50B family.</text>
</comment>
<keyword evidence="15" id="KW-1185">Reference proteome</keyword>
<evidence type="ECO:0000256" key="1">
    <source>
        <dbReference type="ARBA" id="ARBA00001947"/>
    </source>
</evidence>
<evidence type="ECO:0000256" key="7">
    <source>
        <dbReference type="ARBA" id="ARBA00022801"/>
    </source>
</evidence>
<comment type="cofactor">
    <cofactor evidence="1">
        <name>Zn(2+)</name>
        <dbReference type="ChEBI" id="CHEBI:29105"/>
    </cofactor>
</comment>
<evidence type="ECO:0000256" key="11">
    <source>
        <dbReference type="ARBA" id="ARBA00023136"/>
    </source>
</evidence>
<name>A0A4Q9DZK0_9BACL</name>
<proteinExistence type="inferred from homology"/>
<keyword evidence="10" id="KW-0482">Metalloprotease</keyword>
<keyword evidence="7" id="KW-0378">Hydrolase</keyword>
<feature type="transmembrane region" description="Helical" evidence="12">
    <location>
        <begin position="136"/>
        <end position="160"/>
    </location>
</feature>
<evidence type="ECO:0000256" key="2">
    <source>
        <dbReference type="ARBA" id="ARBA00004141"/>
    </source>
</evidence>
<evidence type="ECO:0000313" key="14">
    <source>
        <dbReference type="EMBL" id="TBL81866.1"/>
    </source>
</evidence>
<dbReference type="Proteomes" id="UP000293142">
    <property type="component" value="Unassembled WGS sequence"/>
</dbReference>
<organism evidence="14 15">
    <name type="scientific">Paenibacillus thalictri</name>
    <dbReference type="NCBI Taxonomy" id="2527873"/>
    <lineage>
        <taxon>Bacteria</taxon>
        <taxon>Bacillati</taxon>
        <taxon>Bacillota</taxon>
        <taxon>Bacilli</taxon>
        <taxon>Bacillales</taxon>
        <taxon>Paenibacillaceae</taxon>
        <taxon>Paenibacillus</taxon>
    </lineage>
</organism>
<dbReference type="GO" id="GO:0006508">
    <property type="term" value="P:proteolysis"/>
    <property type="evidence" value="ECO:0007669"/>
    <property type="project" value="UniProtKB-KW"/>
</dbReference>
<dbReference type="PANTHER" id="PTHR39188:SF3">
    <property type="entry name" value="STAGE IV SPORULATION PROTEIN FB"/>
    <property type="match status" value="1"/>
</dbReference>
<dbReference type="OrthoDB" id="166377at2"/>
<evidence type="ECO:0000256" key="10">
    <source>
        <dbReference type="ARBA" id="ARBA00023049"/>
    </source>
</evidence>
<keyword evidence="9 12" id="KW-1133">Transmembrane helix</keyword>
<dbReference type="InterPro" id="IPR046342">
    <property type="entry name" value="CBS_dom_sf"/>
</dbReference>
<evidence type="ECO:0000256" key="4">
    <source>
        <dbReference type="ARBA" id="ARBA00022670"/>
    </source>
</evidence>
<comment type="caution">
    <text evidence="14">The sequence shown here is derived from an EMBL/GenBank/DDBJ whole genome shotgun (WGS) entry which is preliminary data.</text>
</comment>
<dbReference type="Pfam" id="PF02163">
    <property type="entry name" value="Peptidase_M50"/>
    <property type="match status" value="2"/>
</dbReference>
<keyword evidence="5 12" id="KW-0812">Transmembrane</keyword>
<feature type="domain" description="Peptidase M50" evidence="13">
    <location>
        <begin position="90"/>
        <end position="128"/>
    </location>
</feature>
<evidence type="ECO:0000256" key="6">
    <source>
        <dbReference type="ARBA" id="ARBA00022723"/>
    </source>
</evidence>
<evidence type="ECO:0000256" key="12">
    <source>
        <dbReference type="SAM" id="Phobius"/>
    </source>
</evidence>
<feature type="domain" description="Peptidase M50" evidence="13">
    <location>
        <begin position="14"/>
        <end position="85"/>
    </location>
</feature>
<dbReference type="CDD" id="cd06161">
    <property type="entry name" value="S2P-M50_SpoIVFB"/>
    <property type="match status" value="1"/>
</dbReference>
<evidence type="ECO:0000256" key="8">
    <source>
        <dbReference type="ARBA" id="ARBA00022833"/>
    </source>
</evidence>
<keyword evidence="11 12" id="KW-0472">Membrane</keyword>
<feature type="transmembrane region" description="Helical" evidence="12">
    <location>
        <begin position="6"/>
        <end position="23"/>
    </location>
</feature>
<gene>
    <name evidence="14" type="ORF">EYB31_01065</name>
</gene>
<keyword evidence="6" id="KW-0479">Metal-binding</keyword>
<protein>
    <submittedName>
        <fullName evidence="14">Zn-dependent protease</fullName>
    </submittedName>
</protein>
<dbReference type="AlphaFoldDB" id="A0A4Q9DZK0"/>
<evidence type="ECO:0000256" key="3">
    <source>
        <dbReference type="ARBA" id="ARBA00007931"/>
    </source>
</evidence>
<comment type="subcellular location">
    <subcellularLocation>
        <location evidence="2">Membrane</location>
        <topology evidence="2">Multi-pass membrane protein</topology>
    </subcellularLocation>
</comment>
<dbReference type="GO" id="GO:0016020">
    <property type="term" value="C:membrane"/>
    <property type="evidence" value="ECO:0007669"/>
    <property type="project" value="UniProtKB-SubCell"/>
</dbReference>
<dbReference type="EMBL" id="SIRE01000002">
    <property type="protein sequence ID" value="TBL81866.1"/>
    <property type="molecule type" value="Genomic_DNA"/>
</dbReference>
<evidence type="ECO:0000256" key="5">
    <source>
        <dbReference type="ARBA" id="ARBA00022692"/>
    </source>
</evidence>
<feature type="transmembrane region" description="Helical" evidence="12">
    <location>
        <begin position="95"/>
        <end position="115"/>
    </location>
</feature>
<dbReference type="SUPFAM" id="SSF54631">
    <property type="entry name" value="CBS-domain pair"/>
    <property type="match status" value="1"/>
</dbReference>
<dbReference type="GO" id="GO:0046872">
    <property type="term" value="F:metal ion binding"/>
    <property type="evidence" value="ECO:0007669"/>
    <property type="project" value="UniProtKB-KW"/>
</dbReference>
<dbReference type="InterPro" id="IPR008915">
    <property type="entry name" value="Peptidase_M50"/>
</dbReference>
<dbReference type="GO" id="GO:0008237">
    <property type="term" value="F:metallopeptidase activity"/>
    <property type="evidence" value="ECO:0007669"/>
    <property type="project" value="UniProtKB-KW"/>
</dbReference>
<dbReference type="PANTHER" id="PTHR39188">
    <property type="entry name" value="MEMBRANE-ASSOCIATED ZINC METALLOPROTEASE M50B"/>
    <property type="match status" value="1"/>
</dbReference>